<feature type="domain" description="Glycosyl transferase family 1" evidence="3">
    <location>
        <begin position="183"/>
        <end position="263"/>
    </location>
</feature>
<evidence type="ECO:0000256" key="1">
    <source>
        <dbReference type="ARBA" id="ARBA00022676"/>
    </source>
</evidence>
<dbReference type="Pfam" id="PF00534">
    <property type="entry name" value="Glycos_transf_1"/>
    <property type="match status" value="1"/>
</dbReference>
<dbReference type="InterPro" id="IPR001296">
    <property type="entry name" value="Glyco_trans_1"/>
</dbReference>
<keyword evidence="1" id="KW-0328">Glycosyltransferase</keyword>
<keyword evidence="2" id="KW-0808">Transferase</keyword>
<accession>X0UI50</accession>
<dbReference type="Gene3D" id="3.40.50.2000">
    <property type="entry name" value="Glycogen Phosphorylase B"/>
    <property type="match status" value="2"/>
</dbReference>
<dbReference type="PANTHER" id="PTHR12526">
    <property type="entry name" value="GLYCOSYLTRANSFERASE"/>
    <property type="match status" value="1"/>
</dbReference>
<evidence type="ECO:0000313" key="4">
    <source>
        <dbReference type="EMBL" id="GAG00043.1"/>
    </source>
</evidence>
<feature type="non-terminal residue" evidence="4">
    <location>
        <position position="1"/>
    </location>
</feature>
<gene>
    <name evidence="4" type="ORF">S01H1_45321</name>
</gene>
<dbReference type="EMBL" id="BARS01028954">
    <property type="protein sequence ID" value="GAG00043.1"/>
    <property type="molecule type" value="Genomic_DNA"/>
</dbReference>
<organism evidence="4">
    <name type="scientific">marine sediment metagenome</name>
    <dbReference type="NCBI Taxonomy" id="412755"/>
    <lineage>
        <taxon>unclassified sequences</taxon>
        <taxon>metagenomes</taxon>
        <taxon>ecological metagenomes</taxon>
    </lineage>
</organism>
<dbReference type="AlphaFoldDB" id="X0UI50"/>
<protein>
    <recommendedName>
        <fullName evidence="3">Glycosyl transferase family 1 domain-containing protein</fullName>
    </recommendedName>
</protein>
<evidence type="ECO:0000256" key="2">
    <source>
        <dbReference type="ARBA" id="ARBA00022679"/>
    </source>
</evidence>
<evidence type="ECO:0000259" key="3">
    <source>
        <dbReference type="Pfam" id="PF00534"/>
    </source>
</evidence>
<dbReference type="SUPFAM" id="SSF53756">
    <property type="entry name" value="UDP-Glycosyltransferase/glycogen phosphorylase"/>
    <property type="match status" value="1"/>
</dbReference>
<name>X0UI50_9ZZZZ</name>
<reference evidence="4" key="1">
    <citation type="journal article" date="2014" name="Front. Microbiol.">
        <title>High frequency of phylogenetically diverse reductive dehalogenase-homologous genes in deep subseafloor sedimentary metagenomes.</title>
        <authorList>
            <person name="Kawai M."/>
            <person name="Futagami T."/>
            <person name="Toyoda A."/>
            <person name="Takaki Y."/>
            <person name="Nishi S."/>
            <person name="Hori S."/>
            <person name="Arai W."/>
            <person name="Tsubouchi T."/>
            <person name="Morono Y."/>
            <person name="Uchiyama I."/>
            <person name="Ito T."/>
            <person name="Fujiyama A."/>
            <person name="Inagaki F."/>
            <person name="Takami H."/>
        </authorList>
    </citation>
    <scope>NUCLEOTIDE SEQUENCE</scope>
    <source>
        <strain evidence="4">Expedition CK06-06</strain>
    </source>
</reference>
<proteinExistence type="predicted"/>
<dbReference type="GO" id="GO:0016757">
    <property type="term" value="F:glycosyltransferase activity"/>
    <property type="evidence" value="ECO:0007669"/>
    <property type="project" value="UniProtKB-KW"/>
</dbReference>
<dbReference type="PANTHER" id="PTHR12526:SF640">
    <property type="entry name" value="COLANIC ACID BIOSYNTHESIS GLYCOSYLTRANSFERASE WCAL-RELATED"/>
    <property type="match status" value="1"/>
</dbReference>
<sequence>TYLEQTLTFIWQYLNKFENIYPLVITRSLKNLDQFPLKNGNFFKAHGPRLTTPWVLDNFYRRILRRPMGYTEKILLKEQPQLIHAHFGPTGCNAIEMTSLNIPKITSFYGYDLSKFDVIKQGAKNYVKLFREGDWFFVEGPSLRHKLIALGCPEEKISIQRIAIDMENYTFDLHSRNQTEIVRFLFVGRFVEKKGLEFAIRALANIDKSIPLELRIIGYGHLEKKLRLLAINLGISEKIKWLGIQPHSKVLKELDNCDILIQP</sequence>
<feature type="non-terminal residue" evidence="4">
    <location>
        <position position="263"/>
    </location>
</feature>
<comment type="caution">
    <text evidence="4">The sequence shown here is derived from an EMBL/GenBank/DDBJ whole genome shotgun (WGS) entry which is preliminary data.</text>
</comment>